<evidence type="ECO:0000256" key="7">
    <source>
        <dbReference type="ARBA" id="ARBA00049183"/>
    </source>
</evidence>
<evidence type="ECO:0000259" key="9">
    <source>
        <dbReference type="Pfam" id="PF04413"/>
    </source>
</evidence>
<reference evidence="10" key="1">
    <citation type="submission" date="2024-02" db="EMBL/GenBank/DDBJ databases">
        <title>Genome sequences of strain Gemmobacter sp. JM10B15.</title>
        <authorList>
            <person name="Zhang M."/>
        </authorList>
    </citation>
    <scope>NUCLEOTIDE SEQUENCE</scope>
    <source>
        <strain evidence="10">JM10B15</strain>
    </source>
</reference>
<comment type="caution">
    <text evidence="10">The sequence shown here is derived from an EMBL/GenBank/DDBJ whole genome shotgun (WGS) entry which is preliminary data.</text>
</comment>
<dbReference type="InterPro" id="IPR039901">
    <property type="entry name" value="Kdotransferase"/>
</dbReference>
<dbReference type="InterPro" id="IPR038107">
    <property type="entry name" value="Glycos_transf_N_sf"/>
</dbReference>
<feature type="domain" description="3-deoxy-D-manno-octulosonic-acid transferase N-terminal" evidence="9">
    <location>
        <begin position="25"/>
        <end position="177"/>
    </location>
</feature>
<comment type="pathway">
    <text evidence="2 8">Bacterial outer membrane biogenesis; LPS core biosynthesis.</text>
</comment>
<dbReference type="RefSeq" id="WP_335424340.1">
    <property type="nucleotide sequence ID" value="NZ_JBALHR010000009.1"/>
</dbReference>
<dbReference type="EMBL" id="JBALHR010000009">
    <property type="protein sequence ID" value="MEH7829371.1"/>
    <property type="molecule type" value="Genomic_DNA"/>
</dbReference>
<evidence type="ECO:0000256" key="4">
    <source>
        <dbReference type="ARBA" id="ARBA00019077"/>
    </source>
</evidence>
<protein>
    <recommendedName>
        <fullName evidence="4 8">3-deoxy-D-manno-octulosonic acid transferase</fullName>
        <shortName evidence="8">Kdo transferase</shortName>
        <ecNumber evidence="3 8">2.4.99.12</ecNumber>
    </recommendedName>
    <alternativeName>
        <fullName evidence="6 8">Lipid IV(A) 3-deoxy-D-manno-octulosonic acid transferase</fullName>
    </alternativeName>
</protein>
<dbReference type="Gene3D" id="3.40.50.2000">
    <property type="entry name" value="Glycogen Phosphorylase B"/>
    <property type="match status" value="1"/>
</dbReference>
<organism evidence="10 11">
    <name type="scientific">Gemmobacter denitrificans</name>
    <dbReference type="NCBI Taxonomy" id="3123040"/>
    <lineage>
        <taxon>Bacteria</taxon>
        <taxon>Pseudomonadati</taxon>
        <taxon>Pseudomonadota</taxon>
        <taxon>Alphaproteobacteria</taxon>
        <taxon>Rhodobacterales</taxon>
        <taxon>Paracoccaceae</taxon>
        <taxon>Gemmobacter</taxon>
    </lineage>
</organism>
<evidence type="ECO:0000256" key="2">
    <source>
        <dbReference type="ARBA" id="ARBA00004713"/>
    </source>
</evidence>
<evidence type="ECO:0000313" key="11">
    <source>
        <dbReference type="Proteomes" id="UP001431963"/>
    </source>
</evidence>
<sequence length="392" mass="41850">MAIGLTLYQLAGRRTGPEVLARPDRPKGRLVWLHAPGMDQGRGLWELARHILEEDGHPVLITAPEPGPLPEGALWQPVPGEGSAELRGFLDHWRPEAILFSGGELRPAMILEAAERRIPMAMVDARAPVLPPGREGWYPGLMKSALSHLAEILVVDDGAGRAMRKAGAHRIAVTGRLEEPSAILPCTEAERAALARQLVARPVWLANGLPEAEEPAVIEAHRSALRLAHRLLLIVVPQNPDRAPVLAERLERAEGWQVALRNRDEEPEPETEVLIADAAELGLWYRLAPLTFLGGSLAGTGCQCDPMAPAALGSALIHGPRPGPFGLAFGRLGAARAARSVGSAADLAEALAELLSPDRAARLAQAAWGVCSDGAEASERALALLRRLLGEA</sequence>
<accession>A0ABU8BXG6</accession>
<comment type="similarity">
    <text evidence="8">Belongs to the glycosyltransferase group 1 family.</text>
</comment>
<dbReference type="PANTHER" id="PTHR42755">
    <property type="entry name" value="3-DEOXY-MANNO-OCTULOSONATE CYTIDYLYLTRANSFERASE"/>
    <property type="match status" value="1"/>
</dbReference>
<comment type="subcellular location">
    <subcellularLocation>
        <location evidence="8">Cell membrane</location>
    </subcellularLocation>
</comment>
<comment type="catalytic activity">
    <reaction evidence="7 8">
        <text>lipid IVA (E. coli) + CMP-3-deoxy-beta-D-manno-octulosonate = alpha-Kdo-(2-&gt;6)-lipid IVA (E. coli) + CMP + H(+)</text>
        <dbReference type="Rhea" id="RHEA:28066"/>
        <dbReference type="ChEBI" id="CHEBI:15378"/>
        <dbReference type="ChEBI" id="CHEBI:58603"/>
        <dbReference type="ChEBI" id="CHEBI:60364"/>
        <dbReference type="ChEBI" id="CHEBI:60377"/>
        <dbReference type="ChEBI" id="CHEBI:85987"/>
        <dbReference type="EC" id="2.4.99.12"/>
    </reaction>
</comment>
<dbReference type="InterPro" id="IPR007507">
    <property type="entry name" value="Glycos_transf_N"/>
</dbReference>
<evidence type="ECO:0000256" key="6">
    <source>
        <dbReference type="ARBA" id="ARBA00031445"/>
    </source>
</evidence>
<name>A0ABU8BXG6_9RHOB</name>
<evidence type="ECO:0000256" key="1">
    <source>
        <dbReference type="ARBA" id="ARBA00003394"/>
    </source>
</evidence>
<dbReference type="EC" id="2.4.99.12" evidence="3 8"/>
<comment type="function">
    <text evidence="1 8">Involved in lipopolysaccharide (LPS) biosynthesis. Catalyzes the transfer of 3-deoxy-D-manno-octulosonate (Kdo) residue(s) from CMP-Kdo to lipid IV(A), the tetraacyldisaccharide-1,4'-bisphosphate precursor of lipid A.</text>
</comment>
<gene>
    <name evidence="10" type="ORF">V6590_14540</name>
</gene>
<keyword evidence="5 8" id="KW-0808">Transferase</keyword>
<keyword evidence="11" id="KW-1185">Reference proteome</keyword>
<dbReference type="Pfam" id="PF04413">
    <property type="entry name" value="Glycos_transf_N"/>
    <property type="match status" value="1"/>
</dbReference>
<evidence type="ECO:0000313" key="10">
    <source>
        <dbReference type="EMBL" id="MEH7829371.1"/>
    </source>
</evidence>
<dbReference type="PANTHER" id="PTHR42755:SF1">
    <property type="entry name" value="3-DEOXY-D-MANNO-OCTULOSONIC ACID TRANSFERASE, MITOCHONDRIAL-RELATED"/>
    <property type="match status" value="1"/>
</dbReference>
<evidence type="ECO:0000256" key="3">
    <source>
        <dbReference type="ARBA" id="ARBA00012621"/>
    </source>
</evidence>
<dbReference type="Proteomes" id="UP001431963">
    <property type="component" value="Unassembled WGS sequence"/>
</dbReference>
<dbReference type="Gene3D" id="3.40.50.11720">
    <property type="entry name" value="3-Deoxy-D-manno-octulosonic-acid transferase, N-terminal domain"/>
    <property type="match status" value="1"/>
</dbReference>
<keyword evidence="8" id="KW-1003">Cell membrane</keyword>
<keyword evidence="8" id="KW-0448">Lipopolysaccharide biosynthesis</keyword>
<evidence type="ECO:0000256" key="5">
    <source>
        <dbReference type="ARBA" id="ARBA00022679"/>
    </source>
</evidence>
<proteinExistence type="inferred from homology"/>
<keyword evidence="8" id="KW-0472">Membrane</keyword>
<evidence type="ECO:0000256" key="8">
    <source>
        <dbReference type="RuleBase" id="RU365103"/>
    </source>
</evidence>